<dbReference type="Proteomes" id="UP000253529">
    <property type="component" value="Unassembled WGS sequence"/>
</dbReference>
<sequence>MYMPNFLDGFDRLVVFDAETTGKPTPSAEFIRKQPFAWKAPGVVIEVGFVELLREGEIWRKGETWSSRVNPDGPVNPDAIKVHKIRPAELKNAPRFPTILPRVKDFVGDSPIVAHAYENERGFLDYEFARAKVIAWGESAYPDERYLCTQVLFAQLFPGATRSLTAMCDRLVIDSSERDGRHGALLDAEMTADALILLERQLKHGESGAPRSWAST</sequence>
<organism evidence="8 9">
    <name type="scientific">Roseiarcus fermentans</name>
    <dbReference type="NCBI Taxonomy" id="1473586"/>
    <lineage>
        <taxon>Bacteria</taxon>
        <taxon>Pseudomonadati</taxon>
        <taxon>Pseudomonadota</taxon>
        <taxon>Alphaproteobacteria</taxon>
        <taxon>Hyphomicrobiales</taxon>
        <taxon>Roseiarcaceae</taxon>
        <taxon>Roseiarcus</taxon>
    </lineage>
</organism>
<dbReference type="SUPFAM" id="SSF53098">
    <property type="entry name" value="Ribonuclease H-like"/>
    <property type="match status" value="1"/>
</dbReference>
<evidence type="ECO:0000313" key="8">
    <source>
        <dbReference type="EMBL" id="RBP07291.1"/>
    </source>
</evidence>
<dbReference type="OrthoDB" id="9803913at2"/>
<dbReference type="InterPro" id="IPR012337">
    <property type="entry name" value="RNaseH-like_sf"/>
</dbReference>
<dbReference type="AlphaFoldDB" id="A0A366EY28"/>
<evidence type="ECO:0000256" key="3">
    <source>
        <dbReference type="ARBA" id="ARBA00022801"/>
    </source>
</evidence>
<name>A0A366EY28_9HYPH</name>
<dbReference type="InterPro" id="IPR036397">
    <property type="entry name" value="RNaseH_sf"/>
</dbReference>
<dbReference type="Gene3D" id="3.30.420.10">
    <property type="entry name" value="Ribonuclease H-like superfamily/Ribonuclease H"/>
    <property type="match status" value="1"/>
</dbReference>
<evidence type="ECO:0000256" key="1">
    <source>
        <dbReference type="ARBA" id="ARBA00012417"/>
    </source>
</evidence>
<dbReference type="NCBIfam" id="TIGR00573">
    <property type="entry name" value="dnaq"/>
    <property type="match status" value="1"/>
</dbReference>
<keyword evidence="2" id="KW-0540">Nuclease</keyword>
<dbReference type="InterPro" id="IPR006054">
    <property type="entry name" value="DnaQ"/>
</dbReference>
<keyword evidence="9" id="KW-1185">Reference proteome</keyword>
<dbReference type="EC" id="2.7.7.7" evidence="1"/>
<proteinExistence type="predicted"/>
<dbReference type="GO" id="GO:0006260">
    <property type="term" value="P:DNA replication"/>
    <property type="evidence" value="ECO:0007669"/>
    <property type="project" value="InterPro"/>
</dbReference>
<protein>
    <recommendedName>
        <fullName evidence="1">DNA-directed DNA polymerase</fullName>
        <ecNumber evidence="1">2.7.7.7</ecNumber>
    </recommendedName>
</protein>
<keyword evidence="4" id="KW-0269">Exonuclease</keyword>
<dbReference type="GO" id="GO:0003677">
    <property type="term" value="F:DNA binding"/>
    <property type="evidence" value="ECO:0007669"/>
    <property type="project" value="InterPro"/>
</dbReference>
<evidence type="ECO:0000256" key="2">
    <source>
        <dbReference type="ARBA" id="ARBA00022722"/>
    </source>
</evidence>
<comment type="caution">
    <text evidence="8">The sequence shown here is derived from an EMBL/GenBank/DDBJ whole genome shotgun (WGS) entry which is preliminary data.</text>
</comment>
<dbReference type="PANTHER" id="PTHR30231:SF4">
    <property type="entry name" value="PROTEIN NEN2"/>
    <property type="match status" value="1"/>
</dbReference>
<evidence type="ECO:0000256" key="4">
    <source>
        <dbReference type="ARBA" id="ARBA00022839"/>
    </source>
</evidence>
<gene>
    <name evidence="8" type="ORF">DFR50_12816</name>
</gene>
<accession>A0A366EY28</accession>
<dbReference type="PANTHER" id="PTHR30231">
    <property type="entry name" value="DNA POLYMERASE III SUBUNIT EPSILON"/>
    <property type="match status" value="1"/>
</dbReference>
<dbReference type="RefSeq" id="WP_147262843.1">
    <property type="nucleotide sequence ID" value="NZ_QNRK01000028.1"/>
</dbReference>
<evidence type="ECO:0000259" key="7">
    <source>
        <dbReference type="SMART" id="SM00479"/>
    </source>
</evidence>
<feature type="domain" description="Exonuclease" evidence="7">
    <location>
        <begin position="12"/>
        <end position="204"/>
    </location>
</feature>
<comment type="function">
    <text evidence="5">DNA polymerase III is a complex, multichain enzyme responsible for most of the replicative synthesis in bacteria. The epsilon subunit contain the editing function and is a proofreading 3'-5' exonuclease.</text>
</comment>
<keyword evidence="3" id="KW-0378">Hydrolase</keyword>
<dbReference type="InterPro" id="IPR013520">
    <property type="entry name" value="Ribonucl_H"/>
</dbReference>
<dbReference type="Pfam" id="PF00929">
    <property type="entry name" value="RNase_T"/>
    <property type="match status" value="1"/>
</dbReference>
<dbReference type="GO" id="GO:0003887">
    <property type="term" value="F:DNA-directed DNA polymerase activity"/>
    <property type="evidence" value="ECO:0007669"/>
    <property type="project" value="UniProtKB-EC"/>
</dbReference>
<evidence type="ECO:0000313" key="9">
    <source>
        <dbReference type="Proteomes" id="UP000253529"/>
    </source>
</evidence>
<dbReference type="SMART" id="SM00479">
    <property type="entry name" value="EXOIII"/>
    <property type="match status" value="1"/>
</dbReference>
<dbReference type="GO" id="GO:0008408">
    <property type="term" value="F:3'-5' exonuclease activity"/>
    <property type="evidence" value="ECO:0007669"/>
    <property type="project" value="TreeGrafter"/>
</dbReference>
<evidence type="ECO:0000256" key="6">
    <source>
        <dbReference type="ARBA" id="ARBA00049244"/>
    </source>
</evidence>
<evidence type="ECO:0000256" key="5">
    <source>
        <dbReference type="ARBA" id="ARBA00025483"/>
    </source>
</evidence>
<dbReference type="EMBL" id="QNRK01000028">
    <property type="protein sequence ID" value="RBP07291.1"/>
    <property type="molecule type" value="Genomic_DNA"/>
</dbReference>
<comment type="catalytic activity">
    <reaction evidence="6">
        <text>DNA(n) + a 2'-deoxyribonucleoside 5'-triphosphate = DNA(n+1) + diphosphate</text>
        <dbReference type="Rhea" id="RHEA:22508"/>
        <dbReference type="Rhea" id="RHEA-COMP:17339"/>
        <dbReference type="Rhea" id="RHEA-COMP:17340"/>
        <dbReference type="ChEBI" id="CHEBI:33019"/>
        <dbReference type="ChEBI" id="CHEBI:61560"/>
        <dbReference type="ChEBI" id="CHEBI:173112"/>
        <dbReference type="EC" id="2.7.7.7"/>
    </reaction>
</comment>
<reference evidence="8 9" key="1">
    <citation type="submission" date="2018-06" db="EMBL/GenBank/DDBJ databases">
        <title>Genomic Encyclopedia of Type Strains, Phase IV (KMG-IV): sequencing the most valuable type-strain genomes for metagenomic binning, comparative biology and taxonomic classification.</title>
        <authorList>
            <person name="Goeker M."/>
        </authorList>
    </citation>
    <scope>NUCLEOTIDE SEQUENCE [LARGE SCALE GENOMIC DNA]</scope>
    <source>
        <strain evidence="8 9">DSM 24875</strain>
    </source>
</reference>